<dbReference type="GO" id="GO:1904680">
    <property type="term" value="F:peptide transmembrane transporter activity"/>
    <property type="evidence" value="ECO:0007669"/>
    <property type="project" value="InterPro"/>
</dbReference>
<evidence type="ECO:0000256" key="6">
    <source>
        <dbReference type="ARBA" id="ARBA00023136"/>
    </source>
</evidence>
<evidence type="ECO:0000256" key="8">
    <source>
        <dbReference type="SAM" id="SignalP"/>
    </source>
</evidence>
<dbReference type="InterPro" id="IPR050491">
    <property type="entry name" value="AmpC-like"/>
</dbReference>
<dbReference type="GO" id="GO:0016887">
    <property type="term" value="F:ATP hydrolysis activity"/>
    <property type="evidence" value="ECO:0007669"/>
    <property type="project" value="InterPro"/>
</dbReference>
<feature type="transmembrane region" description="Helical" evidence="7">
    <location>
        <begin position="480"/>
        <end position="501"/>
    </location>
</feature>
<organism evidence="11 12">
    <name type="scientific">Paenibacillus larvae subsp. pulvifaciens</name>
    <dbReference type="NCBI Taxonomy" id="1477"/>
    <lineage>
        <taxon>Bacteria</taxon>
        <taxon>Bacillati</taxon>
        <taxon>Bacillota</taxon>
        <taxon>Bacilli</taxon>
        <taxon>Bacillales</taxon>
        <taxon>Paenibacillaceae</taxon>
        <taxon>Paenibacillus</taxon>
    </lineage>
</organism>
<dbReference type="InterPro" id="IPR036640">
    <property type="entry name" value="ABC1_TM_sf"/>
</dbReference>
<dbReference type="InterPro" id="IPR005898">
    <property type="entry name" value="Cyc_pep_transpt_SyrD/YojI"/>
</dbReference>
<evidence type="ECO:0000256" key="5">
    <source>
        <dbReference type="ARBA" id="ARBA00022989"/>
    </source>
</evidence>
<dbReference type="InterPro" id="IPR012338">
    <property type="entry name" value="Beta-lactam/transpept-like"/>
</dbReference>
<evidence type="ECO:0000313" key="12">
    <source>
        <dbReference type="Proteomes" id="UP000192727"/>
    </source>
</evidence>
<dbReference type="InterPro" id="IPR003439">
    <property type="entry name" value="ABC_transporter-like_ATP-bd"/>
</dbReference>
<evidence type="ECO:0000256" key="2">
    <source>
        <dbReference type="ARBA" id="ARBA00022692"/>
    </source>
</evidence>
<dbReference type="GO" id="GO:0005524">
    <property type="term" value="F:ATP binding"/>
    <property type="evidence" value="ECO:0007669"/>
    <property type="project" value="UniProtKB-KW"/>
</dbReference>
<protein>
    <recommendedName>
        <fullName evidence="13">Cyclic peptide transporter</fullName>
    </recommendedName>
</protein>
<gene>
    <name evidence="11" type="ORF">B7C51_23535</name>
</gene>
<evidence type="ECO:0000259" key="10">
    <source>
        <dbReference type="PROSITE" id="PS50929"/>
    </source>
</evidence>
<keyword evidence="2 7" id="KW-0812">Transmembrane</keyword>
<dbReference type="SUPFAM" id="SSF90123">
    <property type="entry name" value="ABC transporter transmembrane region"/>
    <property type="match status" value="1"/>
</dbReference>
<feature type="transmembrane region" description="Helical" evidence="7">
    <location>
        <begin position="439"/>
        <end position="460"/>
    </location>
</feature>
<feature type="domain" description="ABC transmembrane type-1" evidence="10">
    <location>
        <begin position="512"/>
        <end position="785"/>
    </location>
</feature>
<feature type="transmembrane region" description="Helical" evidence="7">
    <location>
        <begin position="644"/>
        <end position="661"/>
    </location>
</feature>
<reference evidence="11 12" key="1">
    <citation type="submission" date="2017-03" db="EMBL/GenBank/DDBJ databases">
        <title>Paenibacillus larvae genome sequencing.</title>
        <authorList>
            <person name="Dingman D.W."/>
        </authorList>
    </citation>
    <scope>NUCLEOTIDE SEQUENCE [LARGE SCALE GENOMIC DNA]</scope>
    <source>
        <strain evidence="11 12">SAG 10367</strain>
    </source>
</reference>
<dbReference type="Gene3D" id="3.40.50.300">
    <property type="entry name" value="P-loop containing nucleotide triphosphate hydrolases"/>
    <property type="match status" value="1"/>
</dbReference>
<keyword evidence="5 7" id="KW-1133">Transmembrane helix</keyword>
<dbReference type="PROSITE" id="PS50929">
    <property type="entry name" value="ABC_TM1F"/>
    <property type="match status" value="1"/>
</dbReference>
<keyword evidence="6 7" id="KW-0472">Membrane</keyword>
<dbReference type="InterPro" id="IPR001466">
    <property type="entry name" value="Beta-lactam-related"/>
</dbReference>
<dbReference type="Gene3D" id="3.40.710.10">
    <property type="entry name" value="DD-peptidase/beta-lactamase superfamily"/>
    <property type="match status" value="1"/>
</dbReference>
<dbReference type="Pfam" id="PF00144">
    <property type="entry name" value="Beta-lactamase"/>
    <property type="match status" value="1"/>
</dbReference>
<dbReference type="InterPro" id="IPR011527">
    <property type="entry name" value="ABC1_TM_dom"/>
</dbReference>
<evidence type="ECO:0000256" key="1">
    <source>
        <dbReference type="ARBA" id="ARBA00004651"/>
    </source>
</evidence>
<sequence length="1035" mass="116435">MNMMRMIKKVIFLCLLVLFTFSTAPANAQISKSQLPLDKMERWIEEQMDKAGIPGLSVVISGKDSTLYQKGFGYAGLNNKRPVTGKTLFELGSTSKAFTGLAVLQLQDQGIIRLSDPVSAYLPWFKMHFKGEHQGEKIDGDVDITLEQLLHHTSGVPFETIKDIPQGDGDDSLQRTVKNLVNRELDFYPGEQFQYATINYDVLGLVIEEVTGSSFETYVRTHVLDTLGLKETFLFRQETAGRDMADGYKHGFMQSLTYNAPMYRGDTPAGYFITNANDMSKWLQIQLGSGDGGINRLVGQSHSPDRTVPPAEDGSSYAAGWSVYQLGSGMLSHSGSNPNYSSQLVLLPGEEIGIAVLANLNSDYTEVIGNGIAAILQGKAPEPLESDMFQDMDRLATAIFIVSVILGLTFAFLLGMALMDFAKRQRTLSSFTRKHIAHVIVTIALLSFIAYCLTCIPEVLFMGLSWDFMQVWAPFSLLPAVFSVAGAVFLFAFYMFIVYVFPKKKEKALIPLFILSFISGFGNAIVIFSVVEALKKVDQVNLGLLLYYGLGILFYVAGQKLIRNKMIELTHNLVYEKRSKLIQNLLHTPFYKFEKIDRGEIYAVLKGDTELVSHLPSIAVSAMTNLVTVLFCLVYLSIVNFGGLLVSMSILVLASVIYFLMARSADTLWEQSRDIQNHFFGYINDLVQGFKELSLSRRRRYDFSSDLDNSNLNFRAKNIKAGYKFTNAFVVGELLFVLVIGGIAFVFPVLFTNIQSVTLSTFVFVFLYMTGPINALLDVIPELVQIRISWNRLNQLIQNTSQHKVDQISHPRQTIVEYSKKFTLENVEYEYDNGEESFRIGPISYEFRIGEITFITGGNGSGKTTFAKLLTGLYKAKNGTILLDGQELDHSEIGEYFSNVFSDFYLFKRIYGIETAGKEEQINTYLELLQMQEKVDIVDGKFSTIDLSTGQRKRLALLISYLEDKPFCLFDEWAADQDPEFRKFFYEDLLPELKRRGKCVIAITHDDRYFYLADKIIKMNAGEVEYIEGLTGISS</sequence>
<evidence type="ECO:0000256" key="4">
    <source>
        <dbReference type="ARBA" id="ARBA00022840"/>
    </source>
</evidence>
<dbReference type="AlphaFoldDB" id="A0A1V0UYC6"/>
<evidence type="ECO:0000256" key="7">
    <source>
        <dbReference type="SAM" id="Phobius"/>
    </source>
</evidence>
<feature type="transmembrane region" description="Helical" evidence="7">
    <location>
        <begin position="508"/>
        <end position="528"/>
    </location>
</feature>
<evidence type="ECO:0000313" key="11">
    <source>
        <dbReference type="EMBL" id="ARF70176.1"/>
    </source>
</evidence>
<dbReference type="InterPro" id="IPR003593">
    <property type="entry name" value="AAA+_ATPase"/>
</dbReference>
<dbReference type="Pfam" id="PF00005">
    <property type="entry name" value="ABC_tran"/>
    <property type="match status" value="1"/>
</dbReference>
<dbReference type="EMBL" id="CP020557">
    <property type="protein sequence ID" value="ARF70176.1"/>
    <property type="molecule type" value="Genomic_DNA"/>
</dbReference>
<dbReference type="PROSITE" id="PS50893">
    <property type="entry name" value="ABC_TRANSPORTER_2"/>
    <property type="match status" value="1"/>
</dbReference>
<feature type="transmembrane region" description="Helical" evidence="7">
    <location>
        <begin position="395"/>
        <end position="418"/>
    </location>
</feature>
<feature type="transmembrane region" description="Helical" evidence="7">
    <location>
        <begin position="757"/>
        <end position="777"/>
    </location>
</feature>
<evidence type="ECO:0000259" key="9">
    <source>
        <dbReference type="PROSITE" id="PS50893"/>
    </source>
</evidence>
<feature type="domain" description="ABC transporter" evidence="9">
    <location>
        <begin position="822"/>
        <end position="1035"/>
    </location>
</feature>
<dbReference type="Proteomes" id="UP000192727">
    <property type="component" value="Chromosome"/>
</dbReference>
<dbReference type="Gene3D" id="1.20.1560.10">
    <property type="entry name" value="ABC transporter type 1, transmembrane domain"/>
    <property type="match status" value="1"/>
</dbReference>
<feature type="signal peptide" evidence="8">
    <location>
        <begin position="1"/>
        <end position="28"/>
    </location>
</feature>
<dbReference type="SMART" id="SM00382">
    <property type="entry name" value="AAA"/>
    <property type="match status" value="1"/>
</dbReference>
<dbReference type="PANTHER" id="PTHR46825">
    <property type="entry name" value="D-ALANYL-D-ALANINE-CARBOXYPEPTIDASE/ENDOPEPTIDASE AMPH"/>
    <property type="match status" value="1"/>
</dbReference>
<feature type="transmembrane region" description="Helical" evidence="7">
    <location>
        <begin position="725"/>
        <end position="751"/>
    </location>
</feature>
<evidence type="ECO:0000256" key="3">
    <source>
        <dbReference type="ARBA" id="ARBA00022741"/>
    </source>
</evidence>
<dbReference type="SUPFAM" id="SSF56601">
    <property type="entry name" value="beta-lactamase/transpeptidase-like"/>
    <property type="match status" value="1"/>
</dbReference>
<accession>A0A1V0UYC6</accession>
<dbReference type="InterPro" id="IPR027417">
    <property type="entry name" value="P-loop_NTPase"/>
</dbReference>
<dbReference type="SUPFAM" id="SSF52540">
    <property type="entry name" value="P-loop containing nucleoside triphosphate hydrolases"/>
    <property type="match status" value="1"/>
</dbReference>
<feature type="transmembrane region" description="Helical" evidence="7">
    <location>
        <begin position="615"/>
        <end position="638"/>
    </location>
</feature>
<dbReference type="GO" id="GO:0140359">
    <property type="term" value="F:ABC-type transporter activity"/>
    <property type="evidence" value="ECO:0007669"/>
    <property type="project" value="InterPro"/>
</dbReference>
<keyword evidence="3" id="KW-0547">Nucleotide-binding</keyword>
<name>A0A1V0UYC6_9BACL</name>
<comment type="subcellular location">
    <subcellularLocation>
        <location evidence="1">Cell membrane</location>
        <topology evidence="1">Multi-pass membrane protein</topology>
    </subcellularLocation>
</comment>
<feature type="transmembrane region" description="Helical" evidence="7">
    <location>
        <begin position="540"/>
        <end position="557"/>
    </location>
</feature>
<feature type="chain" id="PRO_5012730826" description="Cyclic peptide transporter" evidence="8">
    <location>
        <begin position="29"/>
        <end position="1035"/>
    </location>
</feature>
<evidence type="ECO:0008006" key="13">
    <source>
        <dbReference type="Google" id="ProtNLM"/>
    </source>
</evidence>
<proteinExistence type="predicted"/>
<dbReference type="GO" id="GO:0005886">
    <property type="term" value="C:plasma membrane"/>
    <property type="evidence" value="ECO:0007669"/>
    <property type="project" value="UniProtKB-SubCell"/>
</dbReference>
<dbReference type="NCBIfam" id="TIGR01194">
    <property type="entry name" value="cyc_pep_trnsptr"/>
    <property type="match status" value="1"/>
</dbReference>
<dbReference type="GO" id="GO:0015833">
    <property type="term" value="P:peptide transport"/>
    <property type="evidence" value="ECO:0007669"/>
    <property type="project" value="InterPro"/>
</dbReference>
<dbReference type="PANTHER" id="PTHR46825:SF11">
    <property type="entry name" value="PENICILLIN-BINDING PROTEIN 4"/>
    <property type="match status" value="1"/>
</dbReference>
<keyword evidence="8" id="KW-0732">Signal</keyword>
<keyword evidence="4" id="KW-0067">ATP-binding</keyword>